<keyword evidence="1" id="KW-0812">Transmembrane</keyword>
<organism evidence="2 3">
    <name type="scientific">Bacillus songklensis</name>
    <dbReference type="NCBI Taxonomy" id="1069116"/>
    <lineage>
        <taxon>Bacteria</taxon>
        <taxon>Bacillati</taxon>
        <taxon>Bacillota</taxon>
        <taxon>Bacilli</taxon>
        <taxon>Bacillales</taxon>
        <taxon>Bacillaceae</taxon>
        <taxon>Bacillus</taxon>
    </lineage>
</organism>
<dbReference type="EMBL" id="JBHRZT010000073">
    <property type="protein sequence ID" value="MFC3886751.1"/>
    <property type="molecule type" value="Genomic_DNA"/>
</dbReference>
<name>A0ABV8B8T1_9BACI</name>
<protein>
    <submittedName>
        <fullName evidence="2">Uncharacterized protein</fullName>
    </submittedName>
</protein>
<keyword evidence="1" id="KW-0472">Membrane</keyword>
<sequence length="63" mass="7213">MIEITKFAMLLSLCMAILLIYSAYWEGIRIANENEKVNGLPFILMSTLGFIFSLFASHFHDLI</sequence>
<proteinExistence type="predicted"/>
<evidence type="ECO:0000313" key="3">
    <source>
        <dbReference type="Proteomes" id="UP001595752"/>
    </source>
</evidence>
<feature type="transmembrane region" description="Helical" evidence="1">
    <location>
        <begin position="7"/>
        <end position="25"/>
    </location>
</feature>
<evidence type="ECO:0000313" key="2">
    <source>
        <dbReference type="EMBL" id="MFC3886751.1"/>
    </source>
</evidence>
<gene>
    <name evidence="2" type="ORF">ACFOU2_25910</name>
</gene>
<keyword evidence="3" id="KW-1185">Reference proteome</keyword>
<dbReference type="Proteomes" id="UP001595752">
    <property type="component" value="Unassembled WGS sequence"/>
</dbReference>
<accession>A0ABV8B8T1</accession>
<evidence type="ECO:0000256" key="1">
    <source>
        <dbReference type="SAM" id="Phobius"/>
    </source>
</evidence>
<keyword evidence="1" id="KW-1133">Transmembrane helix</keyword>
<feature type="transmembrane region" description="Helical" evidence="1">
    <location>
        <begin position="37"/>
        <end position="56"/>
    </location>
</feature>
<reference evidence="3" key="1">
    <citation type="journal article" date="2019" name="Int. J. Syst. Evol. Microbiol.">
        <title>The Global Catalogue of Microorganisms (GCM) 10K type strain sequencing project: providing services to taxonomists for standard genome sequencing and annotation.</title>
        <authorList>
            <consortium name="The Broad Institute Genomics Platform"/>
            <consortium name="The Broad Institute Genome Sequencing Center for Infectious Disease"/>
            <person name="Wu L."/>
            <person name="Ma J."/>
        </authorList>
    </citation>
    <scope>NUCLEOTIDE SEQUENCE [LARGE SCALE GENOMIC DNA]</scope>
    <source>
        <strain evidence="3">CCUG 61889</strain>
    </source>
</reference>
<comment type="caution">
    <text evidence="2">The sequence shown here is derived from an EMBL/GenBank/DDBJ whole genome shotgun (WGS) entry which is preliminary data.</text>
</comment>